<sequence length="777" mass="88977">MAEAHSAVAFSFSITHEGWDVNFDREVLNLVWQSGVRSWKKRYLRFLNNIKSGVYPASLTSLWLTVIVVTAIHFAGYKIPHDPVGKVAPYLFASSVAAHLAGCFVVGLLLWLATIYTIRYILKLLLMYKGWIYEARGAGSTVSSATKLWGLAVRLFSGWHRPMLYSYQGSLPRLPLPTVEDTMQRYLRSVRPLLDDENYSRMERLASEFKRGIGVKLQRYLMLKSWWSSNYVSDWWEEYVYLRGRSPIMVNSNFYGIDAILMHPTKIQSARAAAVINACLQYRRLIERQELEPILIQGIVPLCSWQYERVFNTTRIPGIETDKIVHFQDSKHVAVYHKGKYFKLPIYYKNRLLQPCEIEIQIQSILDDKSEPYEGEERLAALTAGERTHWAKTREEFFSKGINKASLDLIEKSAFVVALDDVPYEFDKAHPEKLDNYGRILLHGKGYDRWFDKTFTLCIGSNGRIGFNAEHSWSDAAVISHVWESSIFEEFLDKPYKEDGHTKGTPEFTPPAPLRLQWDLSPKALEAIETSYLVAKELVNGVDLRIYVHDLYGKGFMKKSSMSPDAYIQMALQLAYYRDAGKFCLTYEASMTRLYREGRTETVRPCTIESAAWVKAMENKSTSVEERHKLLMKAAAQHQRGYQDAMCGKGIDRHLFCLYVISKYLEVDSPFLKEVLSEPWKLSTSQTPHGQTAKLDLKKYPDCISAGGGFGPVADDGYGVSYIIAGEDMIFFHISSKFSSPHTDSKRFADRIKTALMDMKNLFLEKKKIQNQANGFT</sequence>
<accession>A0ACC2NAJ4</accession>
<name>A0ACC2NAJ4_9HYME</name>
<evidence type="ECO:0000313" key="1">
    <source>
        <dbReference type="EMBL" id="KAJ8668180.1"/>
    </source>
</evidence>
<proteinExistence type="predicted"/>
<evidence type="ECO:0000313" key="2">
    <source>
        <dbReference type="Proteomes" id="UP001239111"/>
    </source>
</evidence>
<organism evidence="1 2">
    <name type="scientific">Eretmocerus hayati</name>
    <dbReference type="NCBI Taxonomy" id="131215"/>
    <lineage>
        <taxon>Eukaryota</taxon>
        <taxon>Metazoa</taxon>
        <taxon>Ecdysozoa</taxon>
        <taxon>Arthropoda</taxon>
        <taxon>Hexapoda</taxon>
        <taxon>Insecta</taxon>
        <taxon>Pterygota</taxon>
        <taxon>Neoptera</taxon>
        <taxon>Endopterygota</taxon>
        <taxon>Hymenoptera</taxon>
        <taxon>Apocrita</taxon>
        <taxon>Proctotrupomorpha</taxon>
        <taxon>Chalcidoidea</taxon>
        <taxon>Aphelinidae</taxon>
        <taxon>Aphelininae</taxon>
        <taxon>Eretmocerus</taxon>
    </lineage>
</organism>
<dbReference type="Proteomes" id="UP001239111">
    <property type="component" value="Chromosome 4"/>
</dbReference>
<gene>
    <name evidence="1" type="ORF">QAD02_009843</name>
</gene>
<comment type="caution">
    <text evidence="1">The sequence shown here is derived from an EMBL/GenBank/DDBJ whole genome shotgun (WGS) entry which is preliminary data.</text>
</comment>
<keyword evidence="2" id="KW-1185">Reference proteome</keyword>
<dbReference type="EMBL" id="CM056744">
    <property type="protein sequence ID" value="KAJ8668180.1"/>
    <property type="molecule type" value="Genomic_DNA"/>
</dbReference>
<protein>
    <submittedName>
        <fullName evidence="1">Uncharacterized protein</fullName>
    </submittedName>
</protein>
<reference evidence="1" key="1">
    <citation type="submission" date="2023-04" db="EMBL/GenBank/DDBJ databases">
        <title>A chromosome-level genome assembly of the parasitoid wasp Eretmocerus hayati.</title>
        <authorList>
            <person name="Zhong Y."/>
            <person name="Liu S."/>
            <person name="Liu Y."/>
        </authorList>
    </citation>
    <scope>NUCLEOTIDE SEQUENCE</scope>
    <source>
        <strain evidence="1">ZJU_SS_LIU_2023</strain>
    </source>
</reference>